<reference evidence="1" key="1">
    <citation type="submission" date="2023-04" db="EMBL/GenBank/DDBJ databases">
        <title>Draft Genome sequencing of Naganishia species isolated from polar environments using Oxford Nanopore Technology.</title>
        <authorList>
            <person name="Leo P."/>
            <person name="Venkateswaran K."/>
        </authorList>
    </citation>
    <scope>NUCLEOTIDE SEQUENCE</scope>
    <source>
        <strain evidence="1">MNA-CCFEE 5425</strain>
    </source>
</reference>
<dbReference type="EMBL" id="JASBWU010000031">
    <property type="protein sequence ID" value="KAJ9111244.1"/>
    <property type="molecule type" value="Genomic_DNA"/>
</dbReference>
<sequence length="145" mass="16428">MLTEIHDYQIRPAEDGDLGIIAEILYQHYQPYDWWQVVNSKVEETTWLRITTDDLRQNTSEGAECASFVIEDAGVLAGAVRYVELKKGLDPLPAPDLMLGENASEAEDLDNTIFKEEMMKLNGTELGGFKRFIPPESFKVGQYLL</sequence>
<proteinExistence type="predicted"/>
<evidence type="ECO:0000313" key="2">
    <source>
        <dbReference type="Proteomes" id="UP001243375"/>
    </source>
</evidence>
<dbReference type="Proteomes" id="UP001243375">
    <property type="component" value="Unassembled WGS sequence"/>
</dbReference>
<name>A0ACC2WJ52_9TREE</name>
<gene>
    <name evidence="1" type="ORF">QFC22_006544</name>
</gene>
<organism evidence="1 2">
    <name type="scientific">Naganishia vaughanmartiniae</name>
    <dbReference type="NCBI Taxonomy" id="1424756"/>
    <lineage>
        <taxon>Eukaryota</taxon>
        <taxon>Fungi</taxon>
        <taxon>Dikarya</taxon>
        <taxon>Basidiomycota</taxon>
        <taxon>Agaricomycotina</taxon>
        <taxon>Tremellomycetes</taxon>
        <taxon>Filobasidiales</taxon>
        <taxon>Filobasidiaceae</taxon>
        <taxon>Naganishia</taxon>
    </lineage>
</organism>
<evidence type="ECO:0000313" key="1">
    <source>
        <dbReference type="EMBL" id="KAJ9111244.1"/>
    </source>
</evidence>
<keyword evidence="2" id="KW-1185">Reference proteome</keyword>
<protein>
    <submittedName>
        <fullName evidence="1">Uncharacterized protein</fullName>
    </submittedName>
</protein>
<comment type="caution">
    <text evidence="1">The sequence shown here is derived from an EMBL/GenBank/DDBJ whole genome shotgun (WGS) entry which is preliminary data.</text>
</comment>
<accession>A0ACC2WJ52</accession>